<dbReference type="GO" id="GO:0006824">
    <property type="term" value="P:cobalt ion transport"/>
    <property type="evidence" value="ECO:0007669"/>
    <property type="project" value="InterPro"/>
</dbReference>
<dbReference type="PANTHER" id="PTHR34857:SF2">
    <property type="entry name" value="SLL0384 PROTEIN"/>
    <property type="match status" value="1"/>
</dbReference>
<dbReference type="InterPro" id="IPR051611">
    <property type="entry name" value="ECF_transporter_component"/>
</dbReference>
<name>A0A2U3QHF9_9BACT</name>
<dbReference type="GO" id="GO:0043190">
    <property type="term" value="C:ATP-binding cassette (ABC) transporter complex"/>
    <property type="evidence" value="ECO:0007669"/>
    <property type="project" value="InterPro"/>
</dbReference>
<dbReference type="CDD" id="cd16914">
    <property type="entry name" value="EcfT"/>
    <property type="match status" value="1"/>
</dbReference>
<accession>A0A2U3QHF9</accession>
<reference evidence="8" key="1">
    <citation type="submission" date="2018-03" db="EMBL/GenBank/DDBJ databases">
        <authorList>
            <person name="Zecchin S."/>
        </authorList>
    </citation>
    <scope>NUCLEOTIDE SEQUENCE [LARGE SCALE GENOMIC DNA]</scope>
</reference>
<keyword evidence="2" id="KW-1003">Cell membrane</keyword>
<evidence type="ECO:0000256" key="6">
    <source>
        <dbReference type="SAM" id="Phobius"/>
    </source>
</evidence>
<evidence type="ECO:0000256" key="5">
    <source>
        <dbReference type="ARBA" id="ARBA00023136"/>
    </source>
</evidence>
<comment type="subcellular location">
    <subcellularLocation>
        <location evidence="1">Cell membrane</location>
        <topology evidence="1">Multi-pass membrane protein</topology>
    </subcellularLocation>
</comment>
<keyword evidence="8" id="KW-1185">Reference proteome</keyword>
<keyword evidence="4 6" id="KW-1133">Transmembrane helix</keyword>
<feature type="transmembrane region" description="Helical" evidence="6">
    <location>
        <begin position="77"/>
        <end position="94"/>
    </location>
</feature>
<feature type="transmembrane region" description="Helical" evidence="6">
    <location>
        <begin position="114"/>
        <end position="135"/>
    </location>
</feature>
<keyword evidence="3 6" id="KW-0812">Transmembrane</keyword>
<dbReference type="EMBL" id="OUUY01000078">
    <property type="protein sequence ID" value="SPQ00779.1"/>
    <property type="molecule type" value="Genomic_DNA"/>
</dbReference>
<dbReference type="InterPro" id="IPR012809">
    <property type="entry name" value="ECF_CbiQ"/>
</dbReference>
<evidence type="ECO:0000256" key="4">
    <source>
        <dbReference type="ARBA" id="ARBA00022989"/>
    </source>
</evidence>
<dbReference type="AlphaFoldDB" id="A0A2U3QHF9"/>
<evidence type="ECO:0000256" key="2">
    <source>
        <dbReference type="ARBA" id="ARBA00022475"/>
    </source>
</evidence>
<dbReference type="OrthoDB" id="4533at2"/>
<proteinExistence type="predicted"/>
<evidence type="ECO:0000256" key="3">
    <source>
        <dbReference type="ARBA" id="ARBA00022692"/>
    </source>
</evidence>
<evidence type="ECO:0000313" key="8">
    <source>
        <dbReference type="Proteomes" id="UP000245125"/>
    </source>
</evidence>
<feature type="transmembrane region" description="Helical" evidence="6">
    <location>
        <begin position="229"/>
        <end position="250"/>
    </location>
</feature>
<dbReference type="PANTHER" id="PTHR34857">
    <property type="entry name" value="SLL0384 PROTEIN"/>
    <property type="match status" value="1"/>
</dbReference>
<gene>
    <name evidence="7" type="ORF">NBG4_320026</name>
</gene>
<keyword evidence="5 6" id="KW-0472">Membrane</keyword>
<dbReference type="NCBIfam" id="TIGR02454">
    <property type="entry name" value="ECF_T_CbiQ"/>
    <property type="match status" value="1"/>
</dbReference>
<sequence>MFDNAYFNLGYLDTLSYKDTFIHRLDPRTKFLSTLAFVVTVVSFPKYEIAGLMPFFLFPVLLFVLSDIPVRIIMKKALLVSSFALFIGIFNPIVDRRIAYWLLGIPVSGGWISFFSIMIKFSLTITTALLLIATTSFPEICRALQRLGMPELFVSQLLFLYRYLFVTAEETMRVVRARDMRSFANKGSGMKAYIALVGTLFLRTVEKAERIYQAMLSRGFTGSLHSMRLYRFSTADATFFCLTVAAMYLFRTHDLVGSIGKLAMGAF</sequence>
<dbReference type="Proteomes" id="UP000245125">
    <property type="component" value="Unassembled WGS sequence"/>
</dbReference>
<dbReference type="Pfam" id="PF02361">
    <property type="entry name" value="CbiQ"/>
    <property type="match status" value="1"/>
</dbReference>
<protein>
    <submittedName>
        <fullName evidence="7">Transmembrane component NikQ of energizing module of nickel ECF transporter</fullName>
    </submittedName>
</protein>
<dbReference type="InterPro" id="IPR003339">
    <property type="entry name" value="ABC/ECF_trnsptr_transmembrane"/>
</dbReference>
<feature type="transmembrane region" description="Helical" evidence="6">
    <location>
        <begin position="47"/>
        <end position="65"/>
    </location>
</feature>
<organism evidence="7 8">
    <name type="scientific">Candidatus Sulfobium mesophilum</name>
    <dbReference type="NCBI Taxonomy" id="2016548"/>
    <lineage>
        <taxon>Bacteria</taxon>
        <taxon>Pseudomonadati</taxon>
        <taxon>Nitrospirota</taxon>
        <taxon>Nitrospiria</taxon>
        <taxon>Nitrospirales</taxon>
        <taxon>Nitrospiraceae</taxon>
        <taxon>Candidatus Sulfobium</taxon>
    </lineage>
</organism>
<evidence type="ECO:0000313" key="7">
    <source>
        <dbReference type="EMBL" id="SPQ00779.1"/>
    </source>
</evidence>
<evidence type="ECO:0000256" key="1">
    <source>
        <dbReference type="ARBA" id="ARBA00004651"/>
    </source>
</evidence>